<evidence type="ECO:0000313" key="2">
    <source>
        <dbReference type="EMBL" id="MBV4542853.1"/>
    </source>
</evidence>
<proteinExistence type="predicted"/>
<name>A0A923GKF9_9PSED</name>
<evidence type="ECO:0000313" key="1">
    <source>
        <dbReference type="EMBL" id="MBC3472674.1"/>
    </source>
</evidence>
<dbReference type="AlphaFoldDB" id="A0A923GKF9"/>
<keyword evidence="3" id="KW-1185">Reference proteome</keyword>
<reference evidence="1 3" key="1">
    <citation type="journal article" date="2020" name="Microorganisms">
        <title>Reliable Identification of Environmental Pseudomonas Isolates Using the rpoD Gene.</title>
        <authorList>
            <consortium name="The Broad Institute Genome Sequencing Platform"/>
            <person name="Girard L."/>
            <person name="Lood C."/>
            <person name="Rokni-Zadeh H."/>
            <person name="van Noort V."/>
            <person name="Lavigne R."/>
            <person name="De Mot R."/>
        </authorList>
    </citation>
    <scope>NUCLEOTIDE SEQUENCE</scope>
    <source>
        <strain evidence="1 3">RW4S2</strain>
    </source>
</reference>
<reference evidence="2" key="3">
    <citation type="submission" date="2021-06" db="EMBL/GenBank/DDBJ databases">
        <title>Updating the genus Pseudomonas: Description of 43 new species and partition of the Pseudomonas putida group.</title>
        <authorList>
            <person name="Girard L."/>
            <person name="Lood C."/>
            <person name="Vandamme P."/>
            <person name="Rokni-Zadeh H."/>
            <person name="Van Noort V."/>
            <person name="Hofte M."/>
            <person name="Lavigne R."/>
            <person name="De Mot R."/>
        </authorList>
    </citation>
    <scope>NUCLEOTIDE SEQUENCE</scope>
    <source>
        <strain evidence="2">RW4S2</strain>
    </source>
</reference>
<comment type="caution">
    <text evidence="1">The sequence shown here is derived from an EMBL/GenBank/DDBJ whole genome shotgun (WGS) entry which is preliminary data.</text>
</comment>
<accession>A0A923GKF9</accession>
<dbReference type="EMBL" id="JABWRP010000017">
    <property type="protein sequence ID" value="MBC3472674.1"/>
    <property type="molecule type" value="Genomic_DNA"/>
</dbReference>
<reference evidence="1" key="2">
    <citation type="submission" date="2020-07" db="EMBL/GenBank/DDBJ databases">
        <authorList>
            <person name="Lood C."/>
            <person name="Girard L."/>
        </authorList>
    </citation>
    <scope>NUCLEOTIDE SEQUENCE</scope>
    <source>
        <strain evidence="1">RW4S2</strain>
    </source>
</reference>
<organism evidence="1">
    <name type="scientific">Pseudomonas vlassakiae</name>
    <dbReference type="NCBI Taxonomy" id="485888"/>
    <lineage>
        <taxon>Bacteria</taxon>
        <taxon>Pseudomonadati</taxon>
        <taxon>Pseudomonadota</taxon>
        <taxon>Gammaproteobacteria</taxon>
        <taxon>Pseudomonadales</taxon>
        <taxon>Pseudomonadaceae</taxon>
        <taxon>Pseudomonas</taxon>
    </lineage>
</organism>
<protein>
    <submittedName>
        <fullName evidence="1">Uncharacterized protein</fullName>
    </submittedName>
</protein>
<sequence>MMLLENQHYCVYPADNESNEKILYKFDMEQSGSPANSALKIFQAYSCLSSRGSTGLAASAGFIKPAETVLACSSGPKATTAAGELAGVPPKNPLLDDSIPRNGDRLVVNQGPVPLQTQLLRYGFGYVG</sequence>
<dbReference type="RefSeq" id="WP_186603680.1">
    <property type="nucleotide sequence ID" value="NZ_JABWRP020000013.1"/>
</dbReference>
<dbReference type="EMBL" id="JABWRP020000013">
    <property type="protein sequence ID" value="MBV4542853.1"/>
    <property type="molecule type" value="Genomic_DNA"/>
</dbReference>
<gene>
    <name evidence="2" type="ORF">HU738_017540</name>
    <name evidence="1" type="ORF">HU738_19130</name>
</gene>
<evidence type="ECO:0000313" key="3">
    <source>
        <dbReference type="Proteomes" id="UP000628137"/>
    </source>
</evidence>
<dbReference type="Proteomes" id="UP000628137">
    <property type="component" value="Unassembled WGS sequence"/>
</dbReference>